<evidence type="ECO:0000256" key="2">
    <source>
        <dbReference type="ARBA" id="ARBA00022737"/>
    </source>
</evidence>
<dbReference type="PANTHER" id="PTHR23220:SF83">
    <property type="entry name" value="INTEGRIN ALPHA-PS3-RELATED"/>
    <property type="match status" value="1"/>
</dbReference>
<dbReference type="InterPro" id="IPR013519">
    <property type="entry name" value="Int_alpha_beta-p"/>
</dbReference>
<dbReference type="InterPro" id="IPR013517">
    <property type="entry name" value="FG-GAP"/>
</dbReference>
<dbReference type="GO" id="GO:0009897">
    <property type="term" value="C:external side of plasma membrane"/>
    <property type="evidence" value="ECO:0007669"/>
    <property type="project" value="TreeGrafter"/>
</dbReference>
<dbReference type="PRINTS" id="PR01185">
    <property type="entry name" value="INTEGRINA"/>
</dbReference>
<dbReference type="GO" id="GO:0098609">
    <property type="term" value="P:cell-cell adhesion"/>
    <property type="evidence" value="ECO:0007669"/>
    <property type="project" value="TreeGrafter"/>
</dbReference>
<dbReference type="InterPro" id="IPR000413">
    <property type="entry name" value="Integrin_alpha"/>
</dbReference>
<feature type="region of interest" description="Disordered" evidence="4">
    <location>
        <begin position="804"/>
        <end position="841"/>
    </location>
</feature>
<dbReference type="EMBL" id="KF900991">
    <property type="protein sequence ID" value="AIF14078.1"/>
    <property type="molecule type" value="Genomic_DNA"/>
</dbReference>
<dbReference type="PROSITE" id="PS51470">
    <property type="entry name" value="FG_GAP"/>
    <property type="match status" value="4"/>
</dbReference>
<dbReference type="SMART" id="SM00191">
    <property type="entry name" value="Int_alpha"/>
    <property type="match status" value="6"/>
</dbReference>
<dbReference type="GO" id="GO:0033627">
    <property type="term" value="P:cell adhesion mediated by integrin"/>
    <property type="evidence" value="ECO:0007669"/>
    <property type="project" value="TreeGrafter"/>
</dbReference>
<dbReference type="Gene3D" id="2.130.10.130">
    <property type="entry name" value="Integrin alpha, N-terminal"/>
    <property type="match status" value="4"/>
</dbReference>
<dbReference type="InterPro" id="IPR028994">
    <property type="entry name" value="Integrin_alpha_N"/>
</dbReference>
<evidence type="ECO:0000256" key="3">
    <source>
        <dbReference type="ARBA" id="ARBA00023180"/>
    </source>
</evidence>
<accession>A0A075HJG0</accession>
<sequence length="841" mass="89076">MKIGMHHLRFFILLFAASSLLFHSPSDFEAFAATSDGSVDSTVEINSSTANGPTLGNGYWFGRSVENIGDLDGDGVNDLAVGATLDPAGGTKRGTVNIMFMNTDGSVKSTVEIDDTTTNGPTLSNNDRFGYAIANIGDLDGNGVNDLAVGAAHDDTASDGNDGSLGVNSNIGAVHIIFLNSDGTLTKQSVVINDSTANGPVLGLTHYFGRSVENIGDLDGDGVNDLAVGAIDGKGAVYIMFMNTDGSVDSTVEINDSTTNGPDLASGDQFGLGIANIGDLDGNGVNDLAVGAIYDDGTGTDRGALHIIFLDSDGTLTKQSAEINDSTTNGPDLEDSDFFGSAVEKIGDLDGNGVNDLAVGAFDDNGEGTDRGALHIIFLNSDGTLTKQSAEINDSTTNGPTLSDVDRFGSSVADIGDLDGNGVNDLAVGAYLDDEIGSNRGALHIIFMHETTQPTVTITSSTGSSGDATSSTTLSYTATFSESTSNFVVGDITVTGTANDGSPEASNFAGSGTIYTFDVVKGSSDGTVSVSVATGVATDAAGNENTASNTYTFTIDTTVAASDTSTASTGTCSRHVILGNCGTIAINNDVYRIINTWTNVPTTEVLVGQPVTVTLSTPNSPTHTKIPFASVHIEVFSVPLNYDQSAHIDYSIMNNQVTYVSQSQLFQVAGATHRISQYPDVKNLEMFEVVFTMIFAKPMETSHVVVETKNKFGIPETLYLMSALKVNENLQQALTLEEKSKFSIVDPESVMKPLGFVDPEKDPSHYVKRYLTEPKYKEWFDRNFPTYTIYDAIGITFAEYQEIESQLVDPEPEMEMDPEPEMEMDPEPEPTKKEKSKRQRR</sequence>
<name>A0A075HJG0_9ARCH</name>
<evidence type="ECO:0000256" key="4">
    <source>
        <dbReference type="SAM" id="MobiDB-lite"/>
    </source>
</evidence>
<dbReference type="SUPFAM" id="SSF69318">
    <property type="entry name" value="Integrin alpha N-terminal domain"/>
    <property type="match status" value="1"/>
</dbReference>
<keyword evidence="1" id="KW-0732">Signal</keyword>
<dbReference type="Pfam" id="PF01839">
    <property type="entry name" value="FG-GAP"/>
    <property type="match status" value="2"/>
</dbReference>
<evidence type="ECO:0000256" key="1">
    <source>
        <dbReference type="ARBA" id="ARBA00022729"/>
    </source>
</evidence>
<reference evidence="5" key="1">
    <citation type="journal article" date="2014" name="Genome Biol. Evol.">
        <title>Pangenome evidence for extensive interdomain horizontal transfer affecting lineage core and shell genes in uncultured planktonic thaumarchaeota and euryarchaeota.</title>
        <authorList>
            <person name="Deschamps P."/>
            <person name="Zivanovic Y."/>
            <person name="Moreira D."/>
            <person name="Rodriguez-Valera F."/>
            <person name="Lopez-Garcia P."/>
        </authorList>
    </citation>
    <scope>NUCLEOTIDE SEQUENCE</scope>
</reference>
<dbReference type="GO" id="GO:0007160">
    <property type="term" value="P:cell-matrix adhesion"/>
    <property type="evidence" value="ECO:0007669"/>
    <property type="project" value="TreeGrafter"/>
</dbReference>
<evidence type="ECO:0000313" key="5">
    <source>
        <dbReference type="EMBL" id="AIF14078.1"/>
    </source>
</evidence>
<protein>
    <submittedName>
        <fullName evidence="5">FG-GAP repeat domain protein</fullName>
    </submittedName>
</protein>
<organism evidence="5">
    <name type="scientific">uncultured marine thaumarchaeote KM3_65_H02</name>
    <dbReference type="NCBI Taxonomy" id="1456226"/>
    <lineage>
        <taxon>Archaea</taxon>
        <taxon>Nitrososphaerota</taxon>
        <taxon>environmental samples</taxon>
    </lineage>
</organism>
<dbReference type="GO" id="GO:0008305">
    <property type="term" value="C:integrin complex"/>
    <property type="evidence" value="ECO:0007669"/>
    <property type="project" value="InterPro"/>
</dbReference>
<dbReference type="GO" id="GO:0007229">
    <property type="term" value="P:integrin-mediated signaling pathway"/>
    <property type="evidence" value="ECO:0007669"/>
    <property type="project" value="TreeGrafter"/>
</dbReference>
<feature type="compositionally biased region" description="Acidic residues" evidence="4">
    <location>
        <begin position="810"/>
        <end position="828"/>
    </location>
</feature>
<proteinExistence type="predicted"/>
<dbReference type="PANTHER" id="PTHR23220">
    <property type="entry name" value="INTEGRIN ALPHA"/>
    <property type="match status" value="1"/>
</dbReference>
<keyword evidence="2" id="KW-0677">Repeat</keyword>
<keyword evidence="3" id="KW-0325">Glycoprotein</keyword>
<dbReference type="GO" id="GO:0005178">
    <property type="term" value="F:integrin binding"/>
    <property type="evidence" value="ECO:0007669"/>
    <property type="project" value="TreeGrafter"/>
</dbReference>
<dbReference type="AlphaFoldDB" id="A0A075HJG0"/>